<dbReference type="VEuPathDB" id="VectorBase:AMIN009815"/>
<reference evidence="1" key="2">
    <citation type="submission" date="2020-05" db="UniProtKB">
        <authorList>
            <consortium name="EnsemblMetazoa"/>
        </authorList>
    </citation>
    <scope>IDENTIFICATION</scope>
    <source>
        <strain evidence="1">MINIMUS1</strain>
    </source>
</reference>
<name>A0A182WHG3_9DIPT</name>
<dbReference type="EnsemblMetazoa" id="AMIN009815-RA">
    <property type="protein sequence ID" value="AMIN009815-PA"/>
    <property type="gene ID" value="AMIN009815"/>
</dbReference>
<proteinExistence type="predicted"/>
<dbReference type="Proteomes" id="UP000075920">
    <property type="component" value="Unassembled WGS sequence"/>
</dbReference>
<evidence type="ECO:0000313" key="1">
    <source>
        <dbReference type="EnsemblMetazoa" id="AMIN009815-PA"/>
    </source>
</evidence>
<accession>A0A182WHG3</accession>
<evidence type="ECO:0000313" key="2">
    <source>
        <dbReference type="Proteomes" id="UP000075920"/>
    </source>
</evidence>
<reference evidence="2" key="1">
    <citation type="submission" date="2013-03" db="EMBL/GenBank/DDBJ databases">
        <title>The Genome Sequence of Anopheles minimus MINIMUS1.</title>
        <authorList>
            <consortium name="The Broad Institute Genomics Platform"/>
            <person name="Neafsey D.E."/>
            <person name="Walton C."/>
            <person name="Walker B."/>
            <person name="Young S.K."/>
            <person name="Zeng Q."/>
            <person name="Gargeya S."/>
            <person name="Fitzgerald M."/>
            <person name="Haas B."/>
            <person name="Abouelleil A."/>
            <person name="Allen A.W."/>
            <person name="Alvarado L."/>
            <person name="Arachchi H.M."/>
            <person name="Berlin A.M."/>
            <person name="Chapman S.B."/>
            <person name="Gainer-Dewar J."/>
            <person name="Goldberg J."/>
            <person name="Griggs A."/>
            <person name="Gujja S."/>
            <person name="Hansen M."/>
            <person name="Howarth C."/>
            <person name="Imamovic A."/>
            <person name="Ireland A."/>
            <person name="Larimer J."/>
            <person name="McCowan C."/>
            <person name="Murphy C."/>
            <person name="Pearson M."/>
            <person name="Poon T.W."/>
            <person name="Priest M."/>
            <person name="Roberts A."/>
            <person name="Saif S."/>
            <person name="Shea T."/>
            <person name="Sisk P."/>
            <person name="Sykes S."/>
            <person name="Wortman J."/>
            <person name="Nusbaum C."/>
            <person name="Birren B."/>
        </authorList>
    </citation>
    <scope>NUCLEOTIDE SEQUENCE [LARGE SCALE GENOMIC DNA]</scope>
    <source>
        <strain evidence="2">MINIMUS1</strain>
    </source>
</reference>
<organism evidence="1 2">
    <name type="scientific">Anopheles minimus</name>
    <dbReference type="NCBI Taxonomy" id="112268"/>
    <lineage>
        <taxon>Eukaryota</taxon>
        <taxon>Metazoa</taxon>
        <taxon>Ecdysozoa</taxon>
        <taxon>Arthropoda</taxon>
        <taxon>Hexapoda</taxon>
        <taxon>Insecta</taxon>
        <taxon>Pterygota</taxon>
        <taxon>Neoptera</taxon>
        <taxon>Endopterygota</taxon>
        <taxon>Diptera</taxon>
        <taxon>Nematocera</taxon>
        <taxon>Culicoidea</taxon>
        <taxon>Culicidae</taxon>
        <taxon>Anophelinae</taxon>
        <taxon>Anopheles</taxon>
    </lineage>
</organism>
<protein>
    <submittedName>
        <fullName evidence="1">Uncharacterized protein</fullName>
    </submittedName>
</protein>
<sequence length="151" mass="16712">ICVNCATVCFCRARIFLLAGLWWTFNIQEESEQARPVKGRRAKHIHRVVRVGRVSFRSFLKIAFSKASLVFRPRRGPRERAAKQIGIDDPGRQSSPSLISVHFHVFPSGGPSGCTRAATACPAPCNRVLWTPESANSMLPSRIGSLTIMGH</sequence>
<dbReference type="AlphaFoldDB" id="A0A182WHG3"/>
<keyword evidence="2" id="KW-1185">Reference proteome</keyword>